<keyword evidence="3" id="KW-1185">Reference proteome</keyword>
<dbReference type="EMBL" id="CP044399">
    <property type="protein sequence ID" value="QFI38236.1"/>
    <property type="molecule type" value="Genomic_DNA"/>
</dbReference>
<dbReference type="RefSeq" id="WP_019440564.1">
    <property type="nucleotide sequence ID" value="NZ_ALOE01000009.1"/>
</dbReference>
<evidence type="ECO:0000313" key="3">
    <source>
        <dbReference type="Proteomes" id="UP000327424"/>
    </source>
</evidence>
<organism evidence="2 3">
    <name type="scientific">Moritella marina ATCC 15381</name>
    <dbReference type="NCBI Taxonomy" id="1202962"/>
    <lineage>
        <taxon>Bacteria</taxon>
        <taxon>Pseudomonadati</taxon>
        <taxon>Pseudomonadota</taxon>
        <taxon>Gammaproteobacteria</taxon>
        <taxon>Alteromonadales</taxon>
        <taxon>Moritellaceae</taxon>
        <taxon>Moritella</taxon>
    </lineage>
</organism>
<gene>
    <name evidence="2" type="ORF">FR932_10450</name>
</gene>
<feature type="signal peptide" evidence="1">
    <location>
        <begin position="1"/>
        <end position="17"/>
    </location>
</feature>
<name>A0A5J6WJH2_MORMI</name>
<proteinExistence type="predicted"/>
<sequence length="595" mass="65153">MKRILIAGALVAVAATAGYLVTQSSTESTAENAGDNSDNNVVNSAVLNYIPENTPIFSGQLTPFPIKDYINSIADTYSASPDEIMSSIYASESYDPSNSKANFFLALIQRYLSTMQDADAFMTTFGLAEELQAYFYTLGMIPVFKIDVINPDAIWVLLDEAEAKSSFTHEQRQIKQRDYRAYQLTDTTETTQLELIISQHDNILTITFNSGLNDPILLENALGLTPVERSLADANTLNDLIKKHQFTEQSIGYLNHQAMIQAITSPDESLLGQHIAKLMSSQSEDPLLIYQQPDCKAELTGIASNWPRTAFGFNQFDINNDNTTFDMSMVVESNNQTILTALTQMTGFIPAYVSDLNNTVLALGIGLDVGSLSPAINNIWNELQQPSYTCPPLQQMQAAIQQNNPAMLGVMTAMANEVKGVSGAVIDYSLDESQSELTIKSLDAIISLSADDPRALYNIIATFRPELANVKLPANGNVVELSSLIPITPMPGINPKLIMHKEHMVIFNGDNAEKIAINQGDEPITATGIYSLSIDYSKAFTPLVTAAELSGQEVPQELLDLKDYNLRLNTGLQINEQGIEARSYINLKSNSATKP</sequence>
<dbReference type="AlphaFoldDB" id="A0A5J6WJH2"/>
<dbReference type="Proteomes" id="UP000327424">
    <property type="component" value="Chromosome"/>
</dbReference>
<dbReference type="OrthoDB" id="5750169at2"/>
<evidence type="ECO:0000256" key="1">
    <source>
        <dbReference type="SAM" id="SignalP"/>
    </source>
</evidence>
<evidence type="ECO:0008006" key="4">
    <source>
        <dbReference type="Google" id="ProtNLM"/>
    </source>
</evidence>
<evidence type="ECO:0000313" key="2">
    <source>
        <dbReference type="EMBL" id="QFI38236.1"/>
    </source>
</evidence>
<feature type="chain" id="PRO_5023813529" description="DUF3352 domain-containing protein" evidence="1">
    <location>
        <begin position="18"/>
        <end position="595"/>
    </location>
</feature>
<keyword evidence="1" id="KW-0732">Signal</keyword>
<protein>
    <recommendedName>
        <fullName evidence="4">DUF3352 domain-containing protein</fullName>
    </recommendedName>
</protein>
<accession>A0A5J6WJH2</accession>
<reference evidence="2 3" key="1">
    <citation type="submission" date="2019-09" db="EMBL/GenBank/DDBJ databases">
        <title>Hybrid Assembly of the complete Genome of the Deep-Sea Bacterium Moritella marina from long Nanopore and Illumina reads.</title>
        <authorList>
            <person name="Magin S."/>
            <person name="Georgoulis A."/>
            <person name="Papadimitriou K."/>
            <person name="Iliakis G."/>
            <person name="Vorgias C.E."/>
        </authorList>
    </citation>
    <scope>NUCLEOTIDE SEQUENCE [LARGE SCALE GENOMIC DNA]</scope>
    <source>
        <strain evidence="2 3">MP-1</strain>
    </source>
</reference>
<dbReference type="KEGG" id="mmaa:FR932_10450"/>